<dbReference type="Proteomes" id="UP000221165">
    <property type="component" value="Unassembled WGS sequence"/>
</dbReference>
<protein>
    <submittedName>
        <fullName evidence="2">Uncharacterized protein</fullName>
    </submittedName>
</protein>
<comment type="caution">
    <text evidence="2">The sequence shown here is derived from an EMBL/GenBank/DDBJ whole genome shotgun (WGS) entry which is preliminary data.</text>
</comment>
<feature type="compositionally biased region" description="Low complexity" evidence="1">
    <location>
        <begin position="25"/>
        <end position="40"/>
    </location>
</feature>
<name>A0A2C6L0A3_9APIC</name>
<feature type="compositionally biased region" description="Basic and acidic residues" evidence="1">
    <location>
        <begin position="398"/>
        <end position="415"/>
    </location>
</feature>
<evidence type="ECO:0000313" key="3">
    <source>
        <dbReference type="Proteomes" id="UP000221165"/>
    </source>
</evidence>
<feature type="compositionally biased region" description="Basic and acidic residues" evidence="1">
    <location>
        <begin position="366"/>
        <end position="384"/>
    </location>
</feature>
<feature type="compositionally biased region" description="Polar residues" evidence="1">
    <location>
        <begin position="312"/>
        <end position="323"/>
    </location>
</feature>
<feature type="compositionally biased region" description="Basic and acidic residues" evidence="1">
    <location>
        <begin position="337"/>
        <end position="353"/>
    </location>
</feature>
<feature type="compositionally biased region" description="Polar residues" evidence="1">
    <location>
        <begin position="386"/>
        <end position="396"/>
    </location>
</feature>
<dbReference type="GeneID" id="94428192"/>
<dbReference type="EMBL" id="MIGC01002274">
    <property type="protein sequence ID" value="PHJ21366.1"/>
    <property type="molecule type" value="Genomic_DNA"/>
</dbReference>
<feature type="region of interest" description="Disordered" evidence="1">
    <location>
        <begin position="1"/>
        <end position="20"/>
    </location>
</feature>
<keyword evidence="3" id="KW-1185">Reference proteome</keyword>
<organism evidence="2 3">
    <name type="scientific">Cystoisospora suis</name>
    <dbReference type="NCBI Taxonomy" id="483139"/>
    <lineage>
        <taxon>Eukaryota</taxon>
        <taxon>Sar</taxon>
        <taxon>Alveolata</taxon>
        <taxon>Apicomplexa</taxon>
        <taxon>Conoidasida</taxon>
        <taxon>Coccidia</taxon>
        <taxon>Eucoccidiorida</taxon>
        <taxon>Eimeriorina</taxon>
        <taxon>Sarcocystidae</taxon>
        <taxon>Cystoisospora</taxon>
    </lineage>
</organism>
<dbReference type="AlphaFoldDB" id="A0A2C6L0A3"/>
<proteinExistence type="predicted"/>
<feature type="region of interest" description="Disordered" evidence="1">
    <location>
        <begin position="198"/>
        <end position="235"/>
    </location>
</feature>
<feature type="compositionally biased region" description="Acidic residues" evidence="1">
    <location>
        <begin position="354"/>
        <end position="363"/>
    </location>
</feature>
<gene>
    <name evidence="2" type="ORF">CSUI_004797</name>
</gene>
<sequence>MDLDSSFTLFSSSSSHMPASRFHLPSLPSSSLSDRGSSSFFEEEEGVPPSYSCAARVLLSTSSSSSPSSAPAYHLHSVHLSSPSSSSSPYHVPSSSSSLRGYHSLMRCLSSCSRVRKKSMKEVHSDSALVLKKKRRKEMESFSSSSSPSSSFFPCLRSKSSSSSLRPPPARRDSFSLHPTFPNYRCLFFSDQEKQVVSSSPLSSPSSLRHPPRSARSLSSPTRAPSTIPGSSLFPSSSSSDSFFFSSSSSFPLPVCRSFLSQDEKKEAQLAVYRHPVEEHHSTRYLSLTTQDPFSSSYSQDRSYVNPFSFSLNQEDLGDTSSSTRKEKFSSHLHARKREEEKKGRVHLHAKETEEGDEEEDIFVDISREEENRREEKKEREKNENLLQAFSSSSSPMRMRETKKELTGSDKIMNDRDAFVSLLSKHTRQSQK</sequence>
<dbReference type="RefSeq" id="XP_067923049.1">
    <property type="nucleotide sequence ID" value="XM_068064981.1"/>
</dbReference>
<reference evidence="2 3" key="1">
    <citation type="journal article" date="2017" name="Int. J. Parasitol.">
        <title>The genome of the protozoan parasite Cystoisospora suis and a reverse vaccinology approach to identify vaccine candidates.</title>
        <authorList>
            <person name="Palmieri N."/>
            <person name="Shrestha A."/>
            <person name="Ruttkowski B."/>
            <person name="Beck T."/>
            <person name="Vogl C."/>
            <person name="Tomley F."/>
            <person name="Blake D.P."/>
            <person name="Joachim A."/>
        </authorList>
    </citation>
    <scope>NUCLEOTIDE SEQUENCE [LARGE SCALE GENOMIC DNA]</scope>
    <source>
        <strain evidence="2 3">Wien I</strain>
    </source>
</reference>
<evidence type="ECO:0000313" key="2">
    <source>
        <dbReference type="EMBL" id="PHJ21366.1"/>
    </source>
</evidence>
<evidence type="ECO:0000256" key="1">
    <source>
        <dbReference type="SAM" id="MobiDB-lite"/>
    </source>
</evidence>
<feature type="non-terminal residue" evidence="2">
    <location>
        <position position="432"/>
    </location>
</feature>
<feature type="region of interest" description="Disordered" evidence="1">
    <location>
        <begin position="25"/>
        <end position="48"/>
    </location>
</feature>
<dbReference type="VEuPathDB" id="ToxoDB:CSUI_004797"/>
<feature type="region of interest" description="Disordered" evidence="1">
    <location>
        <begin position="312"/>
        <end position="415"/>
    </location>
</feature>
<accession>A0A2C6L0A3</accession>